<name>A0A8T0FX37_ARGBR</name>
<evidence type="ECO:0000313" key="1">
    <source>
        <dbReference type="EMBL" id="KAF8795266.1"/>
    </source>
</evidence>
<reference evidence="1" key="2">
    <citation type="submission" date="2020-06" db="EMBL/GenBank/DDBJ databases">
        <authorList>
            <person name="Sheffer M."/>
        </authorList>
    </citation>
    <scope>NUCLEOTIDE SEQUENCE</scope>
</reference>
<dbReference type="Proteomes" id="UP000807504">
    <property type="component" value="Unassembled WGS sequence"/>
</dbReference>
<gene>
    <name evidence="1" type="ORF">HNY73_003137</name>
</gene>
<keyword evidence="2" id="KW-1185">Reference proteome</keyword>
<comment type="caution">
    <text evidence="1">The sequence shown here is derived from an EMBL/GenBank/DDBJ whole genome shotgun (WGS) entry which is preliminary data.</text>
</comment>
<proteinExistence type="predicted"/>
<dbReference type="EMBL" id="JABXBU010000002">
    <property type="protein sequence ID" value="KAF8795266.1"/>
    <property type="molecule type" value="Genomic_DNA"/>
</dbReference>
<sequence length="97" mass="10711">MKRDNVDWLYSVAAVLFAVILFDRMPVEGSALDDIEKDAADTLLSAGANPSPNKARPNLCFSLVKNILSLQNPFQNDLMTRPKVAKQCQAASWQTTD</sequence>
<dbReference type="AlphaFoldDB" id="A0A8T0FX37"/>
<reference evidence="1" key="1">
    <citation type="journal article" date="2020" name="bioRxiv">
        <title>Chromosome-level reference genome of the European wasp spider Argiope bruennichi: a resource for studies on range expansion and evolutionary adaptation.</title>
        <authorList>
            <person name="Sheffer M.M."/>
            <person name="Hoppe A."/>
            <person name="Krehenwinkel H."/>
            <person name="Uhl G."/>
            <person name="Kuss A.W."/>
            <person name="Jensen L."/>
            <person name="Jensen C."/>
            <person name="Gillespie R.G."/>
            <person name="Hoff K.J."/>
            <person name="Prost S."/>
        </authorList>
    </citation>
    <scope>NUCLEOTIDE SEQUENCE</scope>
</reference>
<protein>
    <submittedName>
        <fullName evidence="1">Uncharacterized protein</fullName>
    </submittedName>
</protein>
<organism evidence="1 2">
    <name type="scientific">Argiope bruennichi</name>
    <name type="common">Wasp spider</name>
    <name type="synonym">Aranea bruennichi</name>
    <dbReference type="NCBI Taxonomy" id="94029"/>
    <lineage>
        <taxon>Eukaryota</taxon>
        <taxon>Metazoa</taxon>
        <taxon>Ecdysozoa</taxon>
        <taxon>Arthropoda</taxon>
        <taxon>Chelicerata</taxon>
        <taxon>Arachnida</taxon>
        <taxon>Araneae</taxon>
        <taxon>Araneomorphae</taxon>
        <taxon>Entelegynae</taxon>
        <taxon>Araneoidea</taxon>
        <taxon>Araneidae</taxon>
        <taxon>Argiope</taxon>
    </lineage>
</organism>
<evidence type="ECO:0000313" key="2">
    <source>
        <dbReference type="Proteomes" id="UP000807504"/>
    </source>
</evidence>
<accession>A0A8T0FX37</accession>